<sequence length="639" mass="69149">MRLGVRADGIFAVHAPAAGAVWVCLFDAADAELTRIRLPHRTGGVWHGPVGLEPGARYGLRTNRAPERLLIDPYATRLDRVPRLHASMMPGGREDSAPHVPKAIVEASAARTPLPPLMTGPRVVMELHVRGFTIANPAIPEAIRGTFAGLAHPAAIAHLRRLGVTHVELLPCAAWIEERHLPPLGLTNYWGYNPIAFLAPDPRLAPGGLDEIRDAVAALRAAGIGTILDVVFNHTGEGDALGPTLSLRGLDEGEYYRMRDGVLVNDTGCGNTLRCDRPAVVRLVMDALRSWVRRTGVEGFRFDLAVTLGRDALEFSPEAPLLTALRQDPLLSTRLLIMEPWDTGRHGYHLGGFAPGQPEWNDRFRDDLRRFWRRENATLAGLATRLAGSADIFAGAHRAPTDSLNFVTAHDGFSLADLVAYEGKHNEANGEQNRDGTDANHSWNNGAEGPADDPAILARRACDVRAILMLLLAARGTPMLSMGDEAGRGQGGNNNAYAQDNVISWFDWQGMDQGLVDFTARLIAARRTHPTLHGATWLTGKGSPPDVAWLRLDGVAMTAADWQDPHHRSLLVALCSGEDRVLLAIQGADPAISAMLPPSRGWHIIADSADPARTGPVAERLALSAQSVVLLAEDARPRR</sequence>
<feature type="region of interest" description="Disordered" evidence="4">
    <location>
        <begin position="427"/>
        <end position="450"/>
    </location>
</feature>
<feature type="compositionally biased region" description="Basic and acidic residues" evidence="4">
    <location>
        <begin position="427"/>
        <end position="438"/>
    </location>
</feature>
<dbReference type="InterPro" id="IPR044505">
    <property type="entry name" value="GlgX_Isoamylase_N_E_set"/>
</dbReference>
<dbReference type="Gene3D" id="2.60.40.10">
    <property type="entry name" value="Immunoglobulins"/>
    <property type="match status" value="1"/>
</dbReference>
<proteinExistence type="inferred from homology"/>
<dbReference type="NCBIfam" id="TIGR02100">
    <property type="entry name" value="glgX_debranch"/>
    <property type="match status" value="1"/>
</dbReference>
<accession>A0A2W7IIH8</accession>
<dbReference type="AlphaFoldDB" id="A0A2W7IIH8"/>
<dbReference type="InterPro" id="IPR017853">
    <property type="entry name" value="GH"/>
</dbReference>
<dbReference type="InterPro" id="IPR013783">
    <property type="entry name" value="Ig-like_fold"/>
</dbReference>
<dbReference type="OrthoDB" id="3236218at2"/>
<evidence type="ECO:0000256" key="3">
    <source>
        <dbReference type="ARBA" id="ARBA00023295"/>
    </source>
</evidence>
<evidence type="ECO:0000259" key="5">
    <source>
        <dbReference type="SMART" id="SM00642"/>
    </source>
</evidence>
<dbReference type="InterPro" id="IPR014756">
    <property type="entry name" value="Ig_E-set"/>
</dbReference>
<evidence type="ECO:0000256" key="2">
    <source>
        <dbReference type="ARBA" id="ARBA00022801"/>
    </source>
</evidence>
<dbReference type="SMART" id="SM00642">
    <property type="entry name" value="Aamy"/>
    <property type="match status" value="1"/>
</dbReference>
<reference evidence="6 7" key="1">
    <citation type="submission" date="2018-06" db="EMBL/GenBank/DDBJ databases">
        <title>Genomic Encyclopedia of Archaeal and Bacterial Type Strains, Phase II (KMG-II): from individual species to whole genera.</title>
        <authorList>
            <person name="Goeker M."/>
        </authorList>
    </citation>
    <scope>NUCLEOTIDE SEQUENCE [LARGE SCALE GENOMIC DNA]</scope>
    <source>
        <strain evidence="6 7">DSM 24525</strain>
    </source>
</reference>
<dbReference type="Gene3D" id="3.20.20.80">
    <property type="entry name" value="Glycosidases"/>
    <property type="match status" value="1"/>
</dbReference>
<evidence type="ECO:0000313" key="7">
    <source>
        <dbReference type="Proteomes" id="UP000249688"/>
    </source>
</evidence>
<dbReference type="CDD" id="cd11326">
    <property type="entry name" value="AmyAc_Glg_debranch"/>
    <property type="match status" value="1"/>
</dbReference>
<evidence type="ECO:0000256" key="1">
    <source>
        <dbReference type="ARBA" id="ARBA00008061"/>
    </source>
</evidence>
<dbReference type="SUPFAM" id="SSF81296">
    <property type="entry name" value="E set domains"/>
    <property type="match status" value="1"/>
</dbReference>
<feature type="domain" description="Glycosyl hydrolase family 13 catalytic" evidence="5">
    <location>
        <begin position="126"/>
        <end position="526"/>
    </location>
</feature>
<dbReference type="SUPFAM" id="SSF51011">
    <property type="entry name" value="Glycosyl hydrolase domain"/>
    <property type="match status" value="1"/>
</dbReference>
<dbReference type="SUPFAM" id="SSF51445">
    <property type="entry name" value="(Trans)glycosidases"/>
    <property type="match status" value="1"/>
</dbReference>
<dbReference type="RefSeq" id="WP_111398025.1">
    <property type="nucleotide sequence ID" value="NZ_QKYU01000009.1"/>
</dbReference>
<dbReference type="Proteomes" id="UP000249688">
    <property type="component" value="Unassembled WGS sequence"/>
</dbReference>
<dbReference type="GO" id="GO:0005980">
    <property type="term" value="P:glycogen catabolic process"/>
    <property type="evidence" value="ECO:0007669"/>
    <property type="project" value="InterPro"/>
</dbReference>
<dbReference type="PANTHER" id="PTHR43002">
    <property type="entry name" value="GLYCOGEN DEBRANCHING ENZYME"/>
    <property type="match status" value="1"/>
</dbReference>
<dbReference type="Gene3D" id="2.60.40.1180">
    <property type="entry name" value="Golgi alpha-mannosidase II"/>
    <property type="match status" value="1"/>
</dbReference>
<organism evidence="6 7">
    <name type="scientific">Humitalea rosea</name>
    <dbReference type="NCBI Taxonomy" id="990373"/>
    <lineage>
        <taxon>Bacteria</taxon>
        <taxon>Pseudomonadati</taxon>
        <taxon>Pseudomonadota</taxon>
        <taxon>Alphaproteobacteria</taxon>
        <taxon>Acetobacterales</taxon>
        <taxon>Roseomonadaceae</taxon>
        <taxon>Humitalea</taxon>
    </lineage>
</organism>
<name>A0A2W7IIH8_9PROT</name>
<evidence type="ECO:0000256" key="4">
    <source>
        <dbReference type="SAM" id="MobiDB-lite"/>
    </source>
</evidence>
<keyword evidence="2" id="KW-0378">Hydrolase</keyword>
<keyword evidence="3" id="KW-0326">Glycosidase</keyword>
<dbReference type="InterPro" id="IPR011837">
    <property type="entry name" value="Glycogen_debranch_GlgX"/>
</dbReference>
<comment type="caution">
    <text evidence="6">The sequence shown here is derived from an EMBL/GenBank/DDBJ whole genome shotgun (WGS) entry which is preliminary data.</text>
</comment>
<dbReference type="GO" id="GO:0004135">
    <property type="term" value="F:amylo-alpha-1,6-glucosidase activity"/>
    <property type="evidence" value="ECO:0007669"/>
    <property type="project" value="InterPro"/>
</dbReference>
<dbReference type="CDD" id="cd02856">
    <property type="entry name" value="E_set_GDE_Isoamylase_N"/>
    <property type="match status" value="1"/>
</dbReference>
<comment type="similarity">
    <text evidence="1">Belongs to the glycosyl hydrolase 13 family.</text>
</comment>
<evidence type="ECO:0000313" key="6">
    <source>
        <dbReference type="EMBL" id="PZW46630.1"/>
    </source>
</evidence>
<dbReference type="Pfam" id="PF02922">
    <property type="entry name" value="CBM_48"/>
    <property type="match status" value="1"/>
</dbReference>
<dbReference type="InterPro" id="IPR006047">
    <property type="entry name" value="GH13_cat_dom"/>
</dbReference>
<dbReference type="InterPro" id="IPR013780">
    <property type="entry name" value="Glyco_hydro_b"/>
</dbReference>
<dbReference type="InterPro" id="IPR004193">
    <property type="entry name" value="Glyco_hydro_13_N"/>
</dbReference>
<protein>
    <submittedName>
        <fullName evidence="6">Glycogen operon protein</fullName>
    </submittedName>
</protein>
<gene>
    <name evidence="6" type="ORF">C8P66_109127</name>
</gene>
<keyword evidence="7" id="KW-1185">Reference proteome</keyword>
<dbReference type="EMBL" id="QKYU01000009">
    <property type="protein sequence ID" value="PZW46630.1"/>
    <property type="molecule type" value="Genomic_DNA"/>
</dbReference>